<dbReference type="InterPro" id="IPR029033">
    <property type="entry name" value="His_PPase_superfam"/>
</dbReference>
<proteinExistence type="predicted"/>
<dbReference type="SMART" id="SM00855">
    <property type="entry name" value="PGAM"/>
    <property type="match status" value="1"/>
</dbReference>
<organism evidence="1 2">
    <name type="scientific">Solanum verrucosum</name>
    <dbReference type="NCBI Taxonomy" id="315347"/>
    <lineage>
        <taxon>Eukaryota</taxon>
        <taxon>Viridiplantae</taxon>
        <taxon>Streptophyta</taxon>
        <taxon>Embryophyta</taxon>
        <taxon>Tracheophyta</taxon>
        <taxon>Spermatophyta</taxon>
        <taxon>Magnoliopsida</taxon>
        <taxon>eudicotyledons</taxon>
        <taxon>Gunneridae</taxon>
        <taxon>Pentapetalae</taxon>
        <taxon>asterids</taxon>
        <taxon>lamiids</taxon>
        <taxon>Solanales</taxon>
        <taxon>Solanaceae</taxon>
        <taxon>Solanoideae</taxon>
        <taxon>Solaneae</taxon>
        <taxon>Solanum</taxon>
    </lineage>
</organism>
<reference evidence="1" key="1">
    <citation type="submission" date="2023-08" db="EMBL/GenBank/DDBJ databases">
        <title>A de novo genome assembly of Solanum verrucosum Schlechtendal, a Mexican diploid species geographically isolated from the other diploid A-genome species in potato relatives.</title>
        <authorList>
            <person name="Hosaka K."/>
        </authorList>
    </citation>
    <scope>NUCLEOTIDE SEQUENCE</scope>
    <source>
        <tissue evidence="1">Young leaves</tissue>
    </source>
</reference>
<evidence type="ECO:0000313" key="1">
    <source>
        <dbReference type="EMBL" id="WMV11895.1"/>
    </source>
</evidence>
<dbReference type="PANTHER" id="PTHR46192">
    <property type="entry name" value="BROAD-RANGE ACID PHOSPHATASE DET1"/>
    <property type="match status" value="1"/>
</dbReference>
<protein>
    <recommendedName>
        <fullName evidence="3">Phosphoglycerate mutase-like protein AT74H</fullName>
    </recommendedName>
</protein>
<accession>A0AAF0PZ90</accession>
<dbReference type="InterPro" id="IPR052765">
    <property type="entry name" value="PGM-Related"/>
</dbReference>
<dbReference type="GO" id="GO:0003824">
    <property type="term" value="F:catalytic activity"/>
    <property type="evidence" value="ECO:0007669"/>
    <property type="project" value="InterPro"/>
</dbReference>
<dbReference type="CDD" id="cd07067">
    <property type="entry name" value="HP_PGM_like"/>
    <property type="match status" value="1"/>
</dbReference>
<dbReference type="PROSITE" id="PS00175">
    <property type="entry name" value="PG_MUTASE"/>
    <property type="match status" value="1"/>
</dbReference>
<dbReference type="InterPro" id="IPR001345">
    <property type="entry name" value="PG/BPGM_mutase_AS"/>
</dbReference>
<gene>
    <name evidence="1" type="ORF">MTR67_005280</name>
</gene>
<evidence type="ECO:0000313" key="2">
    <source>
        <dbReference type="Proteomes" id="UP001234989"/>
    </source>
</evidence>
<dbReference type="Pfam" id="PF00300">
    <property type="entry name" value="His_Phos_1"/>
    <property type="match status" value="1"/>
</dbReference>
<dbReference type="EMBL" id="CP133612">
    <property type="protein sequence ID" value="WMV11895.1"/>
    <property type="molecule type" value="Genomic_DNA"/>
</dbReference>
<sequence>MINGTDVPTQKYHLPKRIILVRHGESQGNKDDAAYSVTPDYKIPLTAQGIEQAKQAGSRILDVVSGHGSSENWKVYFYVSPYVRTRSTLREIGRAFPKNRMLGVREECRVREQDFGNFQVAERMKVIKETRERFGRFFYRFPEGESAADVYDRVSPLQPVPKMLFILLKECQDLTCYSWILPFLEKRVEAALVGDGFPPQIVLARRLEIRNLLFNHPTRGGAALSENTLNRYLGQVERDGTQQSVPYLRVLRAARYCTDFLETLWRDVDMNRHHHNPNEELNLVIVSHGLASRVFLMKWFKWTVEQFEYLNNLGNCEFRVMELGAGGEYSLAVHHTDEEMLEWGMSPEMIADQKWRANANRGTLNDHCPWYLDAFFDHLADSNDKDDEDVKSNNSYLPLA</sequence>
<dbReference type="AlphaFoldDB" id="A0AAF0PZ90"/>
<dbReference type="SUPFAM" id="SSF53254">
    <property type="entry name" value="Phosphoglycerate mutase-like"/>
    <property type="match status" value="2"/>
</dbReference>
<name>A0AAF0PZ90_SOLVR</name>
<evidence type="ECO:0008006" key="3">
    <source>
        <dbReference type="Google" id="ProtNLM"/>
    </source>
</evidence>
<dbReference type="Proteomes" id="UP001234989">
    <property type="component" value="Chromosome 1"/>
</dbReference>
<dbReference type="Gene3D" id="3.40.50.1240">
    <property type="entry name" value="Phosphoglycerate mutase-like"/>
    <property type="match status" value="2"/>
</dbReference>
<dbReference type="InterPro" id="IPR013078">
    <property type="entry name" value="His_Pase_superF_clade-1"/>
</dbReference>
<keyword evidence="2" id="KW-1185">Reference proteome</keyword>